<dbReference type="AlphaFoldDB" id="A0A7X6H1C6"/>
<accession>A0A7X6H1C6</accession>
<dbReference type="Proteomes" id="UP000526408">
    <property type="component" value="Unassembled WGS sequence"/>
</dbReference>
<evidence type="ECO:0000313" key="2">
    <source>
        <dbReference type="EMBL" id="NKX46224.1"/>
    </source>
</evidence>
<reference evidence="2 3" key="1">
    <citation type="submission" date="2020-04" db="EMBL/GenBank/DDBJ databases">
        <authorList>
            <person name="Yoon J."/>
        </authorList>
    </citation>
    <scope>NUCLEOTIDE SEQUENCE [LARGE SCALE GENOMIC DNA]</scope>
    <source>
        <strain evidence="2 3">KMU-115</strain>
    </source>
</reference>
<evidence type="ECO:0000256" key="1">
    <source>
        <dbReference type="SAM" id="Phobius"/>
    </source>
</evidence>
<keyword evidence="1" id="KW-0812">Transmembrane</keyword>
<feature type="transmembrane region" description="Helical" evidence="1">
    <location>
        <begin position="20"/>
        <end position="46"/>
    </location>
</feature>
<evidence type="ECO:0000313" key="3">
    <source>
        <dbReference type="Proteomes" id="UP000526408"/>
    </source>
</evidence>
<comment type="caution">
    <text evidence="2">The sequence shown here is derived from an EMBL/GenBank/DDBJ whole genome shotgun (WGS) entry which is preliminary data.</text>
</comment>
<protein>
    <submittedName>
        <fullName evidence="2">Uncharacterized protein</fullName>
    </submittedName>
</protein>
<gene>
    <name evidence="2" type="ORF">HCU73_16650</name>
</gene>
<dbReference type="RefSeq" id="WP_168624607.1">
    <property type="nucleotide sequence ID" value="NZ_JAAZQQ010000006.1"/>
</dbReference>
<keyword evidence="1" id="KW-0472">Membrane</keyword>
<name>A0A7X6H1C6_9RHOB</name>
<keyword evidence="3" id="KW-1185">Reference proteome</keyword>
<sequence length="158" mass="17006">MKSLTAHFLRDESGVVSVDWTVLSAATVAMSLATVAVLSGAIQGLISRLDAELRAQQMSDNFVVFTSAHFEPLYEGNHITAEAAEGLFALANEMMNQEVLDALEYGLQALENGELSPDDIAVLIAIGSVAAQRNLVPDEILDYYFGFYGGTARVYDAL</sequence>
<proteinExistence type="predicted"/>
<organism evidence="2 3">
    <name type="scientific">Roseicyclus persicicus</name>
    <dbReference type="NCBI Taxonomy" id="2650661"/>
    <lineage>
        <taxon>Bacteria</taxon>
        <taxon>Pseudomonadati</taxon>
        <taxon>Pseudomonadota</taxon>
        <taxon>Alphaproteobacteria</taxon>
        <taxon>Rhodobacterales</taxon>
        <taxon>Roseobacteraceae</taxon>
        <taxon>Roseicyclus</taxon>
    </lineage>
</organism>
<dbReference type="EMBL" id="JAAZQQ010000006">
    <property type="protein sequence ID" value="NKX46224.1"/>
    <property type="molecule type" value="Genomic_DNA"/>
</dbReference>
<keyword evidence="1" id="KW-1133">Transmembrane helix</keyword>